<accession>A0A1I4MRI8</accession>
<dbReference type="STRING" id="758825.SAMN02982985_02574"/>
<keyword evidence="2" id="KW-1185">Reference proteome</keyword>
<dbReference type="Gene3D" id="3.20.20.80">
    <property type="entry name" value="Glycosidases"/>
    <property type="match status" value="1"/>
</dbReference>
<evidence type="ECO:0000313" key="2">
    <source>
        <dbReference type="Proteomes" id="UP000199470"/>
    </source>
</evidence>
<sequence>MRSADGSVPYSPDTDDQVAKEALLLRRGGRIGEGERLRVSAYQSARNMTAMWATPASACNKEFFKIQRDYYANFNALFNTPSKYFLYYDEIRVLNWDPACADVTAGKFLADMTKTVQADLLARHPALERYIWNDMYDPTMNAVEKYWLARGSMAGAVDGLQPKTVVVNWTDSTDAKRIESLKYFGDRAMRQMIAGYYDKTDLSDIDRWRDVLNTAESNGLRGVQGFMYTTWHANEGYGQLEAVAEHIKSKSKRWPQ</sequence>
<organism evidence="1 2">
    <name type="scientific">Rugamonas rubra</name>
    <dbReference type="NCBI Taxonomy" id="758825"/>
    <lineage>
        <taxon>Bacteria</taxon>
        <taxon>Pseudomonadati</taxon>
        <taxon>Pseudomonadota</taxon>
        <taxon>Betaproteobacteria</taxon>
        <taxon>Burkholderiales</taxon>
        <taxon>Oxalobacteraceae</taxon>
        <taxon>Telluria group</taxon>
        <taxon>Rugamonas</taxon>
    </lineage>
</organism>
<proteinExistence type="predicted"/>
<protein>
    <recommendedName>
        <fullName evidence="3">Glycosyl hydrolase-like 10 domain-containing protein</fullName>
    </recommendedName>
</protein>
<gene>
    <name evidence="1" type="ORF">SAMN02982985_02574</name>
</gene>
<dbReference type="OrthoDB" id="185602at2"/>
<name>A0A1I4MRI8_9BURK</name>
<dbReference type="AlphaFoldDB" id="A0A1I4MRI8"/>
<dbReference type="EMBL" id="FOTW01000011">
    <property type="protein sequence ID" value="SFM05697.1"/>
    <property type="molecule type" value="Genomic_DNA"/>
</dbReference>
<evidence type="ECO:0008006" key="3">
    <source>
        <dbReference type="Google" id="ProtNLM"/>
    </source>
</evidence>
<evidence type="ECO:0000313" key="1">
    <source>
        <dbReference type="EMBL" id="SFM05697.1"/>
    </source>
</evidence>
<dbReference type="RefSeq" id="WP_093387984.1">
    <property type="nucleotide sequence ID" value="NZ_FOTW01000011.1"/>
</dbReference>
<reference evidence="1 2" key="1">
    <citation type="submission" date="2016-10" db="EMBL/GenBank/DDBJ databases">
        <authorList>
            <person name="de Groot N.N."/>
        </authorList>
    </citation>
    <scope>NUCLEOTIDE SEQUENCE [LARGE SCALE GENOMIC DNA]</scope>
    <source>
        <strain evidence="1 2">ATCC 43154</strain>
    </source>
</reference>
<dbReference type="Proteomes" id="UP000199470">
    <property type="component" value="Unassembled WGS sequence"/>
</dbReference>